<dbReference type="GO" id="GO:0051726">
    <property type="term" value="P:regulation of cell cycle"/>
    <property type="evidence" value="ECO:0007669"/>
    <property type="project" value="InterPro"/>
</dbReference>
<dbReference type="Gene3D" id="3.40.50.150">
    <property type="entry name" value="Vaccinia Virus protein VP39"/>
    <property type="match status" value="1"/>
</dbReference>
<evidence type="ECO:0000256" key="2">
    <source>
        <dbReference type="ARBA" id="ARBA00020987"/>
    </source>
</evidence>
<dbReference type="Proteomes" id="UP000053864">
    <property type="component" value="Unassembled WGS sequence"/>
</dbReference>
<dbReference type="Pfam" id="PF08123">
    <property type="entry name" value="DOT1"/>
    <property type="match status" value="1"/>
</dbReference>
<evidence type="ECO:0000256" key="4">
    <source>
        <dbReference type="ARBA" id="ARBA00029821"/>
    </source>
</evidence>
<dbReference type="InterPro" id="IPR030445">
    <property type="entry name" value="H3-K79_meTrfase"/>
</dbReference>
<evidence type="ECO:0000313" key="8">
    <source>
        <dbReference type="Proteomes" id="UP000053864"/>
    </source>
</evidence>
<dbReference type="PANTHER" id="PTHR21451">
    <property type="entry name" value="HISTONE H3 METHYLTRANSFERASE"/>
    <property type="match status" value="1"/>
</dbReference>
<evidence type="ECO:0000256" key="1">
    <source>
        <dbReference type="ARBA" id="ARBA00012190"/>
    </source>
</evidence>
<evidence type="ECO:0000259" key="6">
    <source>
        <dbReference type="Pfam" id="PF08123"/>
    </source>
</evidence>
<gene>
    <name evidence="7" type="ORF">L916_08983</name>
</gene>
<dbReference type="EC" id="2.1.1.360" evidence="1"/>
<dbReference type="GO" id="GO:0140956">
    <property type="term" value="F:histone H3K79 trimethyltransferase activity"/>
    <property type="evidence" value="ECO:0007669"/>
    <property type="project" value="UniProtKB-EC"/>
</dbReference>
<feature type="domain" description="DOT1" evidence="6">
    <location>
        <begin position="32"/>
        <end position="90"/>
    </location>
</feature>
<feature type="non-terminal residue" evidence="7">
    <location>
        <position position="1"/>
    </location>
</feature>
<dbReference type="InterPro" id="IPR025789">
    <property type="entry name" value="DOT1_dom"/>
</dbReference>
<feature type="non-terminal residue" evidence="7">
    <location>
        <position position="91"/>
    </location>
</feature>
<dbReference type="EMBL" id="KI673039">
    <property type="protein sequence ID" value="ETL39714.1"/>
    <property type="molecule type" value="Genomic_DNA"/>
</dbReference>
<keyword evidence="3" id="KW-0156">Chromatin regulator</keyword>
<accession>W2IZW1</accession>
<dbReference type="SUPFAM" id="SSF53335">
    <property type="entry name" value="S-adenosyl-L-methionine-dependent methyltransferases"/>
    <property type="match status" value="1"/>
</dbReference>
<organism evidence="7 8">
    <name type="scientific">Phytophthora nicotianae</name>
    <name type="common">Potato buckeye rot agent</name>
    <name type="synonym">Phytophthora parasitica</name>
    <dbReference type="NCBI Taxonomy" id="4792"/>
    <lineage>
        <taxon>Eukaryota</taxon>
        <taxon>Sar</taxon>
        <taxon>Stramenopiles</taxon>
        <taxon>Oomycota</taxon>
        <taxon>Peronosporomycetes</taxon>
        <taxon>Peronosporales</taxon>
        <taxon>Peronosporaceae</taxon>
        <taxon>Phytophthora</taxon>
    </lineage>
</organism>
<protein>
    <recommendedName>
        <fullName evidence="2">Histone-lysine N-methyltransferase, H3 lysine-79 specific</fullName>
        <ecNumber evidence="1">2.1.1.360</ecNumber>
    </recommendedName>
    <alternativeName>
        <fullName evidence="4">Histone H3-K79 methyltransferase</fullName>
    </alternativeName>
</protein>
<reference evidence="7 8" key="1">
    <citation type="submission" date="2013-11" db="EMBL/GenBank/DDBJ databases">
        <title>The Genome Sequence of Phytophthora parasitica CJ05E6.</title>
        <authorList>
            <consortium name="The Broad Institute Genomics Platform"/>
            <person name="Russ C."/>
            <person name="Tyler B."/>
            <person name="Panabieres F."/>
            <person name="Shan W."/>
            <person name="Tripathy S."/>
            <person name="Grunwald N."/>
            <person name="Machado M."/>
            <person name="Johnson C.S."/>
            <person name="Arredondo F."/>
            <person name="Hong C."/>
            <person name="Coffey M."/>
            <person name="Young S.K."/>
            <person name="Zeng Q."/>
            <person name="Gargeya S."/>
            <person name="Fitzgerald M."/>
            <person name="Abouelleil A."/>
            <person name="Alvarado L."/>
            <person name="Chapman S.B."/>
            <person name="Gainer-Dewar J."/>
            <person name="Goldberg J."/>
            <person name="Griggs A."/>
            <person name="Gujja S."/>
            <person name="Hansen M."/>
            <person name="Howarth C."/>
            <person name="Imamovic A."/>
            <person name="Ireland A."/>
            <person name="Larimer J."/>
            <person name="McCowan C."/>
            <person name="Murphy C."/>
            <person name="Pearson M."/>
            <person name="Poon T.W."/>
            <person name="Priest M."/>
            <person name="Roberts A."/>
            <person name="Saif S."/>
            <person name="Shea T."/>
            <person name="Sykes S."/>
            <person name="Wortman J."/>
            <person name="Nusbaum C."/>
            <person name="Birren B."/>
        </authorList>
    </citation>
    <scope>NUCLEOTIDE SEQUENCE [LARGE SCALE GENOMIC DNA]</scope>
    <source>
        <strain evidence="7 8">CJ05E6</strain>
    </source>
</reference>
<dbReference type="AlphaFoldDB" id="W2IZW1"/>
<sequence length="91" mass="9780">SAYVHRIVDNVFRSVSRKQVKPKRPNLEHRSGEISKAGVTAILAVLPRLQGTDIFLDIGSGIGNVIVQVALETQVGMCVGIEAQSQLAKLS</sequence>
<name>W2IZW1_PHYNI</name>
<evidence type="ECO:0000313" key="7">
    <source>
        <dbReference type="EMBL" id="ETL39714.1"/>
    </source>
</evidence>
<evidence type="ECO:0000256" key="3">
    <source>
        <dbReference type="ARBA" id="ARBA00022853"/>
    </source>
</evidence>
<dbReference type="InterPro" id="IPR029063">
    <property type="entry name" value="SAM-dependent_MTases_sf"/>
</dbReference>
<evidence type="ECO:0000256" key="5">
    <source>
        <dbReference type="ARBA" id="ARBA00047770"/>
    </source>
</evidence>
<proteinExistence type="predicted"/>
<comment type="catalytic activity">
    <reaction evidence="5">
        <text>L-lysyl(79)-[histone H3] + 3 S-adenosyl-L-methionine = N(6),N(6),N(6)-trimethyl-L-lysyl(79)-[histone H3] + 3 S-adenosyl-L-homocysteine + 3 H(+)</text>
        <dbReference type="Rhea" id="RHEA:60328"/>
        <dbReference type="Rhea" id="RHEA-COMP:15549"/>
        <dbReference type="Rhea" id="RHEA-COMP:15552"/>
        <dbReference type="ChEBI" id="CHEBI:15378"/>
        <dbReference type="ChEBI" id="CHEBI:29969"/>
        <dbReference type="ChEBI" id="CHEBI:57856"/>
        <dbReference type="ChEBI" id="CHEBI:59789"/>
        <dbReference type="ChEBI" id="CHEBI:61961"/>
        <dbReference type="EC" id="2.1.1.360"/>
    </reaction>
</comment>